<keyword evidence="1" id="KW-0472">Membrane</keyword>
<dbReference type="InterPro" id="IPR052900">
    <property type="entry name" value="Phospholipid_Metab_Enz"/>
</dbReference>
<dbReference type="OrthoDB" id="2100241at2759"/>
<sequence length="640" mass="71904">MAIQRSIANASSVAIRIGSLVFFRAFPVSVAARLPSIIFALFAIYLPAFLTSLFASPELEIVGDQVDITVKETVVRPSDDSEEEIVAEEVDVEETVSLSGRDTPAWKIIFYGAPSPKRPLSSLVSFLINLVFVGLTADALYRARWYYPADDLSFVRLGYVSHNEANFLIREPDQAKMPVTFQIRHYNGLIWQSVGSVKATANETDFTGVLTIPLLSYAGQQRYEWRTSNNHTGELTAAPQPGKMPSQNGGKYTFLSTSCILPRFPYSPFDHPLAIPGLRYLADRLPELSAQFMLFLGDFIYVDVPERFGKSVDEYRMQYRQVYASPDWATVGQNLSWIHVLDDHEIDNVNRPPLSAGHQPAAFSLSPANNPAQDWSSNTTGVYQNAVDPWHIYHAQINPPRAVTAGTKSERRQGATWFEFVQGPVSFFMLDTRSYRSSNQLPFNETEKTMLGADQLADFLAWLGRPEPKGVRWKFVASSIPFTKNWPVNVKDTWGGFLVERRKILEAMWGVAARGVGVVVLSGDRHEFAATKFPPPAESDWPEEATVYEFSTSPLNQFASPFPSYKQVDDEDVMIQYHHSGMSKFGAFTIEEEGSDSKLLYRLFINGEEKWNTTITAPPVPPVEEKKAISGSFWDRIRAW</sequence>
<keyword evidence="4" id="KW-1185">Reference proteome</keyword>
<protein>
    <submittedName>
        <fullName evidence="3">Alkaline phosphatase family</fullName>
    </submittedName>
</protein>
<name>A0A9P8QYZ0_9HYPO</name>
<evidence type="ECO:0000313" key="3">
    <source>
        <dbReference type="EMBL" id="KAH6611262.1"/>
    </source>
</evidence>
<comment type="caution">
    <text evidence="3">The sequence shown here is derived from an EMBL/GenBank/DDBJ whole genome shotgun (WGS) entry which is preliminary data.</text>
</comment>
<dbReference type="SUPFAM" id="SSF56300">
    <property type="entry name" value="Metallo-dependent phosphatases"/>
    <property type="match status" value="1"/>
</dbReference>
<feature type="domain" description="PhoD-like phosphatase metallophosphatase" evidence="2">
    <location>
        <begin position="289"/>
        <end position="586"/>
    </location>
</feature>
<dbReference type="PANTHER" id="PTHR43606:SF2">
    <property type="entry name" value="ALKALINE PHOSPHATASE FAMILY PROTEIN (AFU_ORTHOLOGUE AFUA_5G03860)"/>
    <property type="match status" value="1"/>
</dbReference>
<dbReference type="Gene3D" id="3.60.21.70">
    <property type="entry name" value="PhoD-like phosphatase"/>
    <property type="match status" value="1"/>
</dbReference>
<feature type="transmembrane region" description="Helical" evidence="1">
    <location>
        <begin position="21"/>
        <end position="46"/>
    </location>
</feature>
<dbReference type="EMBL" id="JAIWOZ010000001">
    <property type="protein sequence ID" value="KAH6611262.1"/>
    <property type="molecule type" value="Genomic_DNA"/>
</dbReference>
<dbReference type="InterPro" id="IPR038607">
    <property type="entry name" value="PhoD-like_sf"/>
</dbReference>
<evidence type="ECO:0000313" key="4">
    <source>
        <dbReference type="Proteomes" id="UP000827724"/>
    </source>
</evidence>
<evidence type="ECO:0000259" key="2">
    <source>
        <dbReference type="Pfam" id="PF09423"/>
    </source>
</evidence>
<dbReference type="PANTHER" id="PTHR43606">
    <property type="entry name" value="PHOSPHATASE, PUTATIVE (AFU_ORTHOLOGUE AFUA_6G08710)-RELATED"/>
    <property type="match status" value="1"/>
</dbReference>
<evidence type="ECO:0000256" key="1">
    <source>
        <dbReference type="SAM" id="Phobius"/>
    </source>
</evidence>
<dbReference type="InterPro" id="IPR029052">
    <property type="entry name" value="Metallo-depent_PP-like"/>
</dbReference>
<dbReference type="CDD" id="cd07389">
    <property type="entry name" value="MPP_PhoD"/>
    <property type="match status" value="1"/>
</dbReference>
<keyword evidence="1" id="KW-0812">Transmembrane</keyword>
<keyword evidence="1" id="KW-1133">Transmembrane helix</keyword>
<dbReference type="InterPro" id="IPR018946">
    <property type="entry name" value="PhoD-like_MPP"/>
</dbReference>
<reference evidence="3" key="1">
    <citation type="submission" date="2021-08" db="EMBL/GenBank/DDBJ databases">
        <title>Chromosome-Level Trichoderma cornu-damae using Hi-C Data.</title>
        <authorList>
            <person name="Kim C.S."/>
        </authorList>
    </citation>
    <scope>NUCLEOTIDE SEQUENCE</scope>
    <source>
        <strain evidence="3">KA19-0412C</strain>
    </source>
</reference>
<dbReference type="Proteomes" id="UP000827724">
    <property type="component" value="Unassembled WGS sequence"/>
</dbReference>
<organism evidence="3 4">
    <name type="scientific">Trichoderma cornu-damae</name>
    <dbReference type="NCBI Taxonomy" id="654480"/>
    <lineage>
        <taxon>Eukaryota</taxon>
        <taxon>Fungi</taxon>
        <taxon>Dikarya</taxon>
        <taxon>Ascomycota</taxon>
        <taxon>Pezizomycotina</taxon>
        <taxon>Sordariomycetes</taxon>
        <taxon>Hypocreomycetidae</taxon>
        <taxon>Hypocreales</taxon>
        <taxon>Hypocreaceae</taxon>
        <taxon>Trichoderma</taxon>
    </lineage>
</organism>
<gene>
    <name evidence="3" type="ORF">Trco_001282</name>
</gene>
<proteinExistence type="predicted"/>
<dbReference type="AlphaFoldDB" id="A0A9P8QYZ0"/>
<accession>A0A9P8QYZ0</accession>
<dbReference type="Pfam" id="PF09423">
    <property type="entry name" value="PhoD"/>
    <property type="match status" value="1"/>
</dbReference>